<keyword evidence="6 8" id="KW-0378">Hydrolase</keyword>
<evidence type="ECO:0000256" key="7">
    <source>
        <dbReference type="PIRSR" id="PIRSR600223-1"/>
    </source>
</evidence>
<evidence type="ECO:0000313" key="13">
    <source>
        <dbReference type="Proteomes" id="UP000602076"/>
    </source>
</evidence>
<keyword evidence="13" id="KW-1185">Reference proteome</keyword>
<dbReference type="GO" id="GO:0009003">
    <property type="term" value="F:signal peptidase activity"/>
    <property type="evidence" value="ECO:0007669"/>
    <property type="project" value="UniProtKB-EC"/>
</dbReference>
<dbReference type="InterPro" id="IPR036286">
    <property type="entry name" value="LexA/Signal_pep-like_sf"/>
</dbReference>
<proteinExistence type="inferred from homology"/>
<accession>A0A927D0W7</accession>
<dbReference type="PRINTS" id="PR00727">
    <property type="entry name" value="LEADERPTASE"/>
</dbReference>
<dbReference type="GO" id="GO:0004252">
    <property type="term" value="F:serine-type endopeptidase activity"/>
    <property type="evidence" value="ECO:0007669"/>
    <property type="project" value="InterPro"/>
</dbReference>
<feature type="active site" evidence="7">
    <location>
        <position position="101"/>
    </location>
</feature>
<keyword evidence="8" id="KW-0812">Transmembrane</keyword>
<evidence type="ECO:0000259" key="11">
    <source>
        <dbReference type="Pfam" id="PF10502"/>
    </source>
</evidence>
<dbReference type="CDD" id="cd06530">
    <property type="entry name" value="S26_SPase_I"/>
    <property type="match status" value="1"/>
</dbReference>
<comment type="subcellular location">
    <subcellularLocation>
        <location evidence="2">Cell membrane</location>
        <topology evidence="2">Single-pass type II membrane protein</topology>
    </subcellularLocation>
    <subcellularLocation>
        <location evidence="9">Membrane</location>
        <topology evidence="9">Single-pass type II membrane protein</topology>
    </subcellularLocation>
</comment>
<protein>
    <recommendedName>
        <fullName evidence="4 8">Signal peptidase I</fullName>
        <ecNumber evidence="4 8">3.4.21.89</ecNumber>
    </recommendedName>
</protein>
<evidence type="ECO:0000256" key="2">
    <source>
        <dbReference type="ARBA" id="ARBA00004401"/>
    </source>
</evidence>
<keyword evidence="5 8" id="KW-0645">Protease</keyword>
<dbReference type="EMBL" id="JACXSI010000036">
    <property type="protein sequence ID" value="MBD3109510.1"/>
    <property type="molecule type" value="Genomic_DNA"/>
</dbReference>
<feature type="active site" evidence="7">
    <location>
        <position position="65"/>
    </location>
</feature>
<keyword evidence="8" id="KW-0472">Membrane</keyword>
<evidence type="ECO:0000256" key="8">
    <source>
        <dbReference type="RuleBase" id="RU003993"/>
    </source>
</evidence>
<dbReference type="Gene3D" id="2.10.109.10">
    <property type="entry name" value="Umud Fragment, subunit A"/>
    <property type="match status" value="1"/>
</dbReference>
<dbReference type="EC" id="3.4.21.89" evidence="4 8"/>
<dbReference type="AlphaFoldDB" id="A0A927D0W7"/>
<dbReference type="PROSITE" id="PS00501">
    <property type="entry name" value="SPASE_I_1"/>
    <property type="match status" value="1"/>
</dbReference>
<comment type="catalytic activity">
    <reaction evidence="1 8">
        <text>Cleavage of hydrophobic, N-terminal signal or leader sequences from secreted and periplasmic proteins.</text>
        <dbReference type="EC" id="3.4.21.89"/>
    </reaction>
</comment>
<dbReference type="Proteomes" id="UP000602076">
    <property type="component" value="Unassembled WGS sequence"/>
</dbReference>
<reference evidence="12" key="1">
    <citation type="submission" date="2020-09" db="EMBL/GenBank/DDBJ databases">
        <title>Bacillus faecalis sp. nov., a moderately halophilic bacterium isolated from cow faeces.</title>
        <authorList>
            <person name="Jiang L."/>
            <person name="Lee J."/>
        </authorList>
    </citation>
    <scope>NUCLEOTIDE SEQUENCE</scope>
    <source>
        <strain evidence="12">AGMB 02131</strain>
    </source>
</reference>
<dbReference type="GO" id="GO:0005886">
    <property type="term" value="C:plasma membrane"/>
    <property type="evidence" value="ECO:0007669"/>
    <property type="project" value="UniProtKB-SubCell"/>
</dbReference>
<gene>
    <name evidence="12" type="primary">lepB</name>
    <name evidence="12" type="ORF">IEO70_14270</name>
</gene>
<feature type="domain" description="Peptidase S26" evidence="11">
    <location>
        <begin position="38"/>
        <end position="187"/>
    </location>
</feature>
<evidence type="ECO:0000256" key="1">
    <source>
        <dbReference type="ARBA" id="ARBA00000677"/>
    </source>
</evidence>
<keyword evidence="8" id="KW-1133">Transmembrane helix</keyword>
<dbReference type="SUPFAM" id="SSF51306">
    <property type="entry name" value="LexA/Signal peptidase"/>
    <property type="match status" value="1"/>
</dbReference>
<evidence type="ECO:0000256" key="3">
    <source>
        <dbReference type="ARBA" id="ARBA00009370"/>
    </source>
</evidence>
<evidence type="ECO:0000313" key="12">
    <source>
        <dbReference type="EMBL" id="MBD3109510.1"/>
    </source>
</evidence>
<dbReference type="PROSITE" id="PS00760">
    <property type="entry name" value="SPASE_I_2"/>
    <property type="match status" value="1"/>
</dbReference>
<evidence type="ECO:0000256" key="5">
    <source>
        <dbReference type="ARBA" id="ARBA00022670"/>
    </source>
</evidence>
<dbReference type="RefSeq" id="WP_190999048.1">
    <property type="nucleotide sequence ID" value="NZ_JACXSI010000036.1"/>
</dbReference>
<comment type="similarity">
    <text evidence="3 9">Belongs to the peptidase S26 family.</text>
</comment>
<sequence>MVLHKNKDVSLPTKRQVETERKRYRRQKAYRKALRGTVYVLTIVAAVSVLIATLVLPVLQIEGKSMEPTLQNGDIVLLTKSTDFDRGELCGFTWNNKLLIKRVIGFPGDWIEIDTDGTVYVNSEAIDEPYVMDKTMGECDLEFPYQVPQEQYFVMGDLRETSIDSRSTLIGCIEKDQIVGKVAFRVWPLNSIEFLK</sequence>
<dbReference type="Pfam" id="PF10502">
    <property type="entry name" value="Peptidase_S26"/>
    <property type="match status" value="1"/>
</dbReference>
<comment type="caution">
    <text evidence="12">The sequence shown here is derived from an EMBL/GenBank/DDBJ whole genome shotgun (WGS) entry which is preliminary data.</text>
</comment>
<dbReference type="InterPro" id="IPR019533">
    <property type="entry name" value="Peptidase_S26"/>
</dbReference>
<feature type="region of interest" description="Disordered" evidence="10">
    <location>
        <begin position="1"/>
        <end position="20"/>
    </location>
</feature>
<organism evidence="12 13">
    <name type="scientific">Peribacillus faecalis</name>
    <dbReference type="NCBI Taxonomy" id="2772559"/>
    <lineage>
        <taxon>Bacteria</taxon>
        <taxon>Bacillati</taxon>
        <taxon>Bacillota</taxon>
        <taxon>Bacilli</taxon>
        <taxon>Bacillales</taxon>
        <taxon>Bacillaceae</taxon>
        <taxon>Peribacillus</taxon>
    </lineage>
</organism>
<dbReference type="PANTHER" id="PTHR43390">
    <property type="entry name" value="SIGNAL PEPTIDASE I"/>
    <property type="match status" value="1"/>
</dbReference>
<dbReference type="NCBIfam" id="TIGR02227">
    <property type="entry name" value="sigpep_I_bact"/>
    <property type="match status" value="1"/>
</dbReference>
<feature type="transmembrane region" description="Helical" evidence="8">
    <location>
        <begin position="33"/>
        <end position="59"/>
    </location>
</feature>
<evidence type="ECO:0000256" key="10">
    <source>
        <dbReference type="SAM" id="MobiDB-lite"/>
    </source>
</evidence>
<evidence type="ECO:0000256" key="6">
    <source>
        <dbReference type="ARBA" id="ARBA00022801"/>
    </source>
</evidence>
<evidence type="ECO:0000256" key="9">
    <source>
        <dbReference type="RuleBase" id="RU362042"/>
    </source>
</evidence>
<evidence type="ECO:0000256" key="4">
    <source>
        <dbReference type="ARBA" id="ARBA00013208"/>
    </source>
</evidence>
<dbReference type="InterPro" id="IPR000223">
    <property type="entry name" value="Pept_S26A_signal_pept_1"/>
</dbReference>
<dbReference type="InterPro" id="IPR019757">
    <property type="entry name" value="Pept_S26A_signal_pept_1_Lys-AS"/>
</dbReference>
<dbReference type="InterPro" id="IPR019756">
    <property type="entry name" value="Pept_S26A_signal_pept_1_Ser-AS"/>
</dbReference>
<dbReference type="PANTHER" id="PTHR43390:SF1">
    <property type="entry name" value="CHLOROPLAST PROCESSING PEPTIDASE"/>
    <property type="match status" value="1"/>
</dbReference>
<dbReference type="GO" id="GO:0006465">
    <property type="term" value="P:signal peptide processing"/>
    <property type="evidence" value="ECO:0007669"/>
    <property type="project" value="InterPro"/>
</dbReference>
<name>A0A927D0W7_9BACI</name>